<name>K2R1Y8_METFP</name>
<comment type="caution">
    <text evidence="1">The sequence shown here is derived from an EMBL/GenBank/DDBJ whole genome shotgun (WGS) entry which is preliminary data.</text>
</comment>
<evidence type="ECO:0000313" key="2">
    <source>
        <dbReference type="Proteomes" id="UP000007360"/>
    </source>
</evidence>
<reference evidence="1 2" key="1">
    <citation type="journal article" date="2012" name="J. Bacteriol.">
        <title>Draft genome sequence of Methanobacterium formicicum DSM 3637, an archaebacterium isolated from the methane producer amoeba Pelomyxa palustris.</title>
        <authorList>
            <person name="Gutierrez G."/>
        </authorList>
    </citation>
    <scope>NUCLEOTIDE SEQUENCE [LARGE SCALE GENOMIC DNA]</scope>
    <source>
        <strain evidence="2">DSM 3637 / PP1</strain>
    </source>
</reference>
<proteinExistence type="predicted"/>
<dbReference type="Proteomes" id="UP000007360">
    <property type="component" value="Unassembled WGS sequence"/>
</dbReference>
<dbReference type="AlphaFoldDB" id="K2R1Y8"/>
<accession>K2R1Y8</accession>
<keyword evidence="2" id="KW-1185">Reference proteome</keyword>
<sequence length="162" mass="18507">MMMVSMIKRRLKEGKTYEDFRRAWFHTTGFGIDSDSYIEPEPPLGRLYTVINAFDPREIIVIGFGPEISQEVLESVLNIDVEERLDNPLDEVIEPAIDRSFGVLVSEDDFSPKGAIEYQNPSVNGVETDLKESGELINLVRREIESASARRDEKRQEIEGEK</sequence>
<dbReference type="PATRIC" id="fig|1204725.3.peg.732"/>
<gene>
    <name evidence="1" type="ORF">A994_03633</name>
</gene>
<dbReference type="RefSeq" id="WP_004029934.1">
    <property type="nucleotide sequence ID" value="NZ_AMPO01000002.1"/>
</dbReference>
<organism evidence="1 2">
    <name type="scientific">Methanobacterium formicicum (strain DSM 3637 / PP1)</name>
    <dbReference type="NCBI Taxonomy" id="1204725"/>
    <lineage>
        <taxon>Archaea</taxon>
        <taxon>Methanobacteriati</taxon>
        <taxon>Methanobacteriota</taxon>
        <taxon>Methanomada group</taxon>
        <taxon>Methanobacteria</taxon>
        <taxon>Methanobacteriales</taxon>
        <taxon>Methanobacteriaceae</taxon>
        <taxon>Methanobacterium</taxon>
    </lineage>
</organism>
<dbReference type="OrthoDB" id="71001at2157"/>
<protein>
    <submittedName>
        <fullName evidence="1">Uncharacterized protein</fullName>
    </submittedName>
</protein>
<dbReference type="EMBL" id="AMPO01000002">
    <property type="protein sequence ID" value="EKF86543.1"/>
    <property type="molecule type" value="Genomic_DNA"/>
</dbReference>
<evidence type="ECO:0000313" key="1">
    <source>
        <dbReference type="EMBL" id="EKF86543.1"/>
    </source>
</evidence>